<dbReference type="Proteomes" id="UP001063475">
    <property type="component" value="Unassembled WGS sequence"/>
</dbReference>
<dbReference type="PANTHER" id="PTHR36569">
    <property type="match status" value="1"/>
</dbReference>
<organism evidence="2 3">
    <name type="scientific">Pseudomonas mercuritolerans</name>
    <dbReference type="NCBI Taxonomy" id="2951809"/>
    <lineage>
        <taxon>Bacteria</taxon>
        <taxon>Pseudomonadati</taxon>
        <taxon>Pseudomonadota</taxon>
        <taxon>Gammaproteobacteria</taxon>
        <taxon>Pseudomonadales</taxon>
        <taxon>Pseudomonadaceae</taxon>
        <taxon>Pseudomonas</taxon>
    </lineage>
</organism>
<dbReference type="EMBL" id="JAMSHA010000003">
    <property type="protein sequence ID" value="MCV2221673.1"/>
    <property type="molecule type" value="Genomic_DNA"/>
</dbReference>
<feature type="compositionally biased region" description="Gly residues" evidence="1">
    <location>
        <begin position="81"/>
        <end position="94"/>
    </location>
</feature>
<evidence type="ECO:0000313" key="3">
    <source>
        <dbReference type="Proteomes" id="UP001063475"/>
    </source>
</evidence>
<dbReference type="InterPro" id="IPR019626">
    <property type="entry name" value="Stress-induced_KGG_rpt"/>
</dbReference>
<dbReference type="RefSeq" id="WP_263470126.1">
    <property type="nucleotide sequence ID" value="NZ_JAMSHA010000003.1"/>
</dbReference>
<evidence type="ECO:0000313" key="2">
    <source>
        <dbReference type="EMBL" id="MCV2221673.1"/>
    </source>
</evidence>
<feature type="region of interest" description="Disordered" evidence="1">
    <location>
        <begin position="1"/>
        <end position="94"/>
    </location>
</feature>
<reference evidence="2" key="1">
    <citation type="submission" date="2022-06" db="EMBL/GenBank/DDBJ databases">
        <title>De novo draft assembly of the Pseudomonas mercurotoleraris sp. nov., isolated from the plants rhizosphere.</title>
        <authorList>
            <person name="Robas M."/>
            <person name="Gonzalez D."/>
            <person name="Fernandez V.M."/>
            <person name="Luna L."/>
            <person name="Provanza A."/>
            <person name="Jimenez P.A."/>
        </authorList>
    </citation>
    <scope>NUCLEOTIDE SEQUENCE</scope>
    <source>
        <strain evidence="2">SAICEUPSM</strain>
    </source>
</reference>
<protein>
    <submittedName>
        <fullName evidence="2">General stress protein</fullName>
    </submittedName>
</protein>
<dbReference type="PANTHER" id="PTHR36569:SF5">
    <property type="entry name" value="CONIDIATION-SPECIFIC PROTEIN 10 (EUROFUNG)"/>
    <property type="match status" value="1"/>
</dbReference>
<gene>
    <name evidence="2" type="ORF">ND528_08825</name>
</gene>
<dbReference type="InterPro" id="IPR052590">
    <property type="entry name" value="Stress/Virulence-Domain"/>
</dbReference>
<sequence length="94" mass="9563">MAQDKQQGSMSVNEAGKKGGEATSASHDKEFYQEIGSKGGQNSGGNFKNDPERASEAGSKGGQNSGGNFANDREKASEAGQKGGQNSHGGGRNS</sequence>
<dbReference type="Pfam" id="PF10685">
    <property type="entry name" value="KGG"/>
    <property type="match status" value="3"/>
</dbReference>
<comment type="caution">
    <text evidence="2">The sequence shown here is derived from an EMBL/GenBank/DDBJ whole genome shotgun (WGS) entry which is preliminary data.</text>
</comment>
<name>A0ABT2XSJ5_9PSED</name>
<feature type="compositionally biased region" description="Basic and acidic residues" evidence="1">
    <location>
        <begin position="15"/>
        <end position="32"/>
    </location>
</feature>
<proteinExistence type="predicted"/>
<accession>A0ABT2XSJ5</accession>
<evidence type="ECO:0000256" key="1">
    <source>
        <dbReference type="SAM" id="MobiDB-lite"/>
    </source>
</evidence>
<feature type="compositionally biased region" description="Polar residues" evidence="1">
    <location>
        <begin position="1"/>
        <end position="12"/>
    </location>
</feature>
<keyword evidence="3" id="KW-1185">Reference proteome</keyword>